<dbReference type="PROSITE" id="PS50011">
    <property type="entry name" value="PROTEIN_KINASE_DOM"/>
    <property type="match status" value="1"/>
</dbReference>
<feature type="region of interest" description="Disordered" evidence="14">
    <location>
        <begin position="745"/>
        <end position="766"/>
    </location>
</feature>
<evidence type="ECO:0000256" key="11">
    <source>
        <dbReference type="ARBA" id="ARBA00023136"/>
    </source>
</evidence>
<dbReference type="Gramene" id="EOY26982">
    <property type="protein sequence ID" value="EOY26982"/>
    <property type="gene ID" value="TCM_028937"/>
</dbReference>
<evidence type="ECO:0000256" key="13">
    <source>
        <dbReference type="PROSITE-ProRule" id="PRU10141"/>
    </source>
</evidence>
<dbReference type="CDD" id="cd12087">
    <property type="entry name" value="TM_EGFR-like"/>
    <property type="match status" value="1"/>
</dbReference>
<feature type="compositionally biased region" description="Basic and acidic residues" evidence="14">
    <location>
        <begin position="757"/>
        <end position="766"/>
    </location>
</feature>
<gene>
    <name evidence="17" type="ORF">TCM_028937</name>
</gene>
<evidence type="ECO:0000256" key="12">
    <source>
        <dbReference type="ARBA" id="ARBA00023170"/>
    </source>
</evidence>
<dbReference type="InterPro" id="IPR032675">
    <property type="entry name" value="LRR_dom_sf"/>
</dbReference>
<dbReference type="PROSITE" id="PS00107">
    <property type="entry name" value="PROTEIN_KINASE_ATP"/>
    <property type="match status" value="1"/>
</dbReference>
<dbReference type="FunFam" id="3.80.10.10:FF:000129">
    <property type="entry name" value="Leucine-rich repeat receptor-like kinase"/>
    <property type="match status" value="1"/>
</dbReference>
<dbReference type="SMART" id="SM00220">
    <property type="entry name" value="S_TKc"/>
    <property type="match status" value="1"/>
</dbReference>
<dbReference type="Proteomes" id="UP000026915">
    <property type="component" value="Chromosome 6"/>
</dbReference>
<dbReference type="InterPro" id="IPR024788">
    <property type="entry name" value="Malectin-like_Carb-bd_dom"/>
</dbReference>
<keyword evidence="10 15" id="KW-1133">Transmembrane helix</keyword>
<evidence type="ECO:0000256" key="8">
    <source>
        <dbReference type="ARBA" id="ARBA00022777"/>
    </source>
</evidence>
<dbReference type="Gene3D" id="1.10.510.10">
    <property type="entry name" value="Transferase(Phosphotransferase) domain 1"/>
    <property type="match status" value="1"/>
</dbReference>
<dbReference type="OMA" id="TERIMHI"/>
<keyword evidence="8 17" id="KW-0418">Kinase</keyword>
<dbReference type="SUPFAM" id="SSF56112">
    <property type="entry name" value="Protein kinase-like (PK-like)"/>
    <property type="match status" value="1"/>
</dbReference>
<dbReference type="GO" id="GO:0016020">
    <property type="term" value="C:membrane"/>
    <property type="evidence" value="ECO:0007669"/>
    <property type="project" value="UniProtKB-SubCell"/>
</dbReference>
<dbReference type="GO" id="GO:0004672">
    <property type="term" value="F:protein kinase activity"/>
    <property type="evidence" value="ECO:0007669"/>
    <property type="project" value="InterPro"/>
</dbReference>
<evidence type="ECO:0000256" key="7">
    <source>
        <dbReference type="ARBA" id="ARBA00022741"/>
    </source>
</evidence>
<dbReference type="Pfam" id="PF12819">
    <property type="entry name" value="Malectin_like"/>
    <property type="match status" value="1"/>
</dbReference>
<keyword evidence="11 15" id="KW-0472">Membrane</keyword>
<dbReference type="GO" id="GO:0005524">
    <property type="term" value="F:ATP binding"/>
    <property type="evidence" value="ECO:0007669"/>
    <property type="project" value="UniProtKB-UniRule"/>
</dbReference>
<dbReference type="Gene3D" id="3.30.200.20">
    <property type="entry name" value="Phosphorylase Kinase, domain 1"/>
    <property type="match status" value="1"/>
</dbReference>
<keyword evidence="6" id="KW-0677">Repeat</keyword>
<organism evidence="17 18">
    <name type="scientific">Theobroma cacao</name>
    <name type="common">Cacao</name>
    <name type="synonym">Cocoa</name>
    <dbReference type="NCBI Taxonomy" id="3641"/>
    <lineage>
        <taxon>Eukaryota</taxon>
        <taxon>Viridiplantae</taxon>
        <taxon>Streptophyta</taxon>
        <taxon>Embryophyta</taxon>
        <taxon>Tracheophyta</taxon>
        <taxon>Spermatophyta</taxon>
        <taxon>Magnoliopsida</taxon>
        <taxon>eudicotyledons</taxon>
        <taxon>Gunneridae</taxon>
        <taxon>Pentapetalae</taxon>
        <taxon>rosids</taxon>
        <taxon>malvids</taxon>
        <taxon>Malvales</taxon>
        <taxon>Malvaceae</taxon>
        <taxon>Byttnerioideae</taxon>
        <taxon>Theobroma</taxon>
    </lineage>
</organism>
<evidence type="ECO:0000256" key="10">
    <source>
        <dbReference type="ARBA" id="ARBA00022989"/>
    </source>
</evidence>
<keyword evidence="7 13" id="KW-0547">Nucleotide-binding</keyword>
<accession>A0A061GCU0</accession>
<evidence type="ECO:0000256" key="14">
    <source>
        <dbReference type="SAM" id="MobiDB-lite"/>
    </source>
</evidence>
<proteinExistence type="predicted"/>
<protein>
    <submittedName>
        <fullName evidence="17">Leucine-rich repeat transmembrane protein kinase protein, putative</fullName>
    </submittedName>
</protein>
<dbReference type="InParanoid" id="A0A061GCU0"/>
<keyword evidence="12" id="KW-0675">Receptor</keyword>
<evidence type="ECO:0000256" key="2">
    <source>
        <dbReference type="ARBA" id="ARBA00022614"/>
    </source>
</evidence>
<dbReference type="PANTHER" id="PTHR45631:SF212">
    <property type="entry name" value="PROTEIN KINASE DOMAIN-CONTAINING PROTEIN"/>
    <property type="match status" value="1"/>
</dbReference>
<dbReference type="InterPro" id="IPR000719">
    <property type="entry name" value="Prot_kinase_dom"/>
</dbReference>
<dbReference type="AlphaFoldDB" id="A0A061GCU0"/>
<evidence type="ECO:0000256" key="6">
    <source>
        <dbReference type="ARBA" id="ARBA00022737"/>
    </source>
</evidence>
<evidence type="ECO:0000256" key="1">
    <source>
        <dbReference type="ARBA" id="ARBA00004167"/>
    </source>
</evidence>
<evidence type="ECO:0000313" key="18">
    <source>
        <dbReference type="Proteomes" id="UP000026915"/>
    </source>
</evidence>
<dbReference type="InterPro" id="IPR008271">
    <property type="entry name" value="Ser/Thr_kinase_AS"/>
</dbReference>
<dbReference type="InterPro" id="IPR011009">
    <property type="entry name" value="Kinase-like_dom_sf"/>
</dbReference>
<dbReference type="PANTHER" id="PTHR45631">
    <property type="entry name" value="OS07G0107800 PROTEIN-RELATED"/>
    <property type="match status" value="1"/>
</dbReference>
<feature type="binding site" evidence="13">
    <location>
        <position position="538"/>
    </location>
    <ligand>
        <name>ATP</name>
        <dbReference type="ChEBI" id="CHEBI:30616"/>
    </ligand>
</feature>
<keyword evidence="2" id="KW-0433">Leucine-rich repeat</keyword>
<dbReference type="SUPFAM" id="SSF52058">
    <property type="entry name" value="L domain-like"/>
    <property type="match status" value="1"/>
</dbReference>
<evidence type="ECO:0000256" key="4">
    <source>
        <dbReference type="ARBA" id="ARBA00022692"/>
    </source>
</evidence>
<keyword evidence="4 15" id="KW-0812">Transmembrane</keyword>
<evidence type="ECO:0000256" key="3">
    <source>
        <dbReference type="ARBA" id="ARBA00022679"/>
    </source>
</evidence>
<dbReference type="PRINTS" id="PR00019">
    <property type="entry name" value="LEURICHRPT"/>
</dbReference>
<dbReference type="FunFam" id="3.30.200.20:FF:000394">
    <property type="entry name" value="Leucine-rich repeat receptor-like protein kinase"/>
    <property type="match status" value="1"/>
</dbReference>
<feature type="transmembrane region" description="Helical" evidence="15">
    <location>
        <begin position="449"/>
        <end position="475"/>
    </location>
</feature>
<feature type="domain" description="Protein kinase" evidence="16">
    <location>
        <begin position="510"/>
        <end position="766"/>
    </location>
</feature>
<keyword evidence="5" id="KW-0732">Signal</keyword>
<dbReference type="FunCoup" id="A0A061GCU0">
    <property type="interactions" value="218"/>
</dbReference>
<evidence type="ECO:0000313" key="17">
    <source>
        <dbReference type="EMBL" id="EOY26982.1"/>
    </source>
</evidence>
<dbReference type="Gene3D" id="3.80.10.10">
    <property type="entry name" value="Ribonuclease Inhibitor"/>
    <property type="match status" value="1"/>
</dbReference>
<keyword evidence="3" id="KW-0808">Transferase</keyword>
<comment type="subcellular location">
    <subcellularLocation>
        <location evidence="1">Membrane</location>
        <topology evidence="1">Single-pass membrane protein</topology>
    </subcellularLocation>
</comment>
<sequence length="766" mass="84510">MIFRILQGDFSGFPLQITALLESLSISNLYKPLHLELTKIFSASFIATSSALIASVTPTGLENIALVTPSESFKTPPTLAGCSEPLTTPSTLNNVPAESAVHANCDIVGELYVVLNLCIPLSPPLTNLVKIINLRYIISTHPNVSPNRYRDDGYDRIWESGPFPSSVPIKTSSNIDSHGNDLYKLPVEVLRTAVQPVNGSRSLHYSYDSSGFPSSFHLFCFHFAEIVETAGQDRLREFIITLNDFKIGPITLEYLTPLSISSQIFPVQGVINFTIDATEESDLPPILNAMEFYRVLTLQYSPTDPSDGDAIMAIKQTYNINKDDWQGDPCLPKEYTWSGLTCRFNDTPRIISLNLSSSKLTGAISLSFSDLQAIESVDLSNNELEGPVPEVLAQLPNLKVLNLSGNKLTGSVPQSLKDKSDNGSLVLSLPENPDLSQMDPCHDKEKKKFVVPVVASIVTVLVLIFLSILIVFCIIRRRRQREPLIKSSKEGSFKSKNQPFTYSQIVKITGNFTTIVGEGGFGKVYLGTLNDETPVAVKLLSQSSKQGFKEFSAEVQLLMIVHHRNLVSLVGYCDENGKMALIYEYMANGNLRQHLSGLEYLHNGCKPPIVHRDLKSANILLTESMQAKIADFGLSKIFLTENESHISTCPAGTPGYLDPEFHCSGNLNKKSDVYSFGIILFELITGQPAIIRIPDCGVHILQWLSPIVEKGDIRNIIDPSLQGEFDVNAAWKVVDIAITEGMHGYRDGSRKNSKSAKQHDNIKQLT</sequence>
<dbReference type="EMBL" id="CM001884">
    <property type="protein sequence ID" value="EOY26982.1"/>
    <property type="molecule type" value="Genomic_DNA"/>
</dbReference>
<evidence type="ECO:0000259" key="16">
    <source>
        <dbReference type="PROSITE" id="PS50011"/>
    </source>
</evidence>
<name>A0A061GCU0_THECC</name>
<evidence type="ECO:0000256" key="5">
    <source>
        <dbReference type="ARBA" id="ARBA00022729"/>
    </source>
</evidence>
<keyword evidence="9 13" id="KW-0067">ATP-binding</keyword>
<dbReference type="InterPro" id="IPR001611">
    <property type="entry name" value="Leu-rich_rpt"/>
</dbReference>
<keyword evidence="18" id="KW-1185">Reference proteome</keyword>
<reference evidence="17 18" key="1">
    <citation type="journal article" date="2013" name="Genome Biol.">
        <title>The genome sequence of the most widely cultivated cacao type and its use to identify candidate genes regulating pod color.</title>
        <authorList>
            <person name="Motamayor J.C."/>
            <person name="Mockaitis K."/>
            <person name="Schmutz J."/>
            <person name="Haiminen N."/>
            <person name="Iii D.L."/>
            <person name="Cornejo O."/>
            <person name="Findley S.D."/>
            <person name="Zheng P."/>
            <person name="Utro F."/>
            <person name="Royaert S."/>
            <person name="Saski C."/>
            <person name="Jenkins J."/>
            <person name="Podicheti R."/>
            <person name="Zhao M."/>
            <person name="Scheffler B.E."/>
            <person name="Stack J.C."/>
            <person name="Feltus F.A."/>
            <person name="Mustiga G.M."/>
            <person name="Amores F."/>
            <person name="Phillips W."/>
            <person name="Marelli J.P."/>
            <person name="May G.D."/>
            <person name="Shapiro H."/>
            <person name="Ma J."/>
            <person name="Bustamante C.D."/>
            <person name="Schnell R.J."/>
            <person name="Main D."/>
            <person name="Gilbert D."/>
            <person name="Parida L."/>
            <person name="Kuhn D.N."/>
        </authorList>
    </citation>
    <scope>NUCLEOTIDE SEQUENCE [LARGE SCALE GENOMIC DNA]</scope>
    <source>
        <strain evidence="18">cv. Matina 1-6</strain>
    </source>
</reference>
<dbReference type="HOGENOM" id="CLU_000288_41_2_1"/>
<dbReference type="InterPro" id="IPR017441">
    <property type="entry name" value="Protein_kinase_ATP_BS"/>
</dbReference>
<evidence type="ECO:0000256" key="15">
    <source>
        <dbReference type="SAM" id="Phobius"/>
    </source>
</evidence>
<dbReference type="Pfam" id="PF00069">
    <property type="entry name" value="Pkinase"/>
    <property type="match status" value="1"/>
</dbReference>
<evidence type="ECO:0000256" key="9">
    <source>
        <dbReference type="ARBA" id="ARBA00022840"/>
    </source>
</evidence>
<dbReference type="PROSITE" id="PS00108">
    <property type="entry name" value="PROTEIN_KINASE_ST"/>
    <property type="match status" value="1"/>
</dbReference>
<dbReference type="eggNOG" id="ENOG502QQCZ">
    <property type="taxonomic scope" value="Eukaryota"/>
</dbReference>
<dbReference type="Pfam" id="PF13855">
    <property type="entry name" value="LRR_8"/>
    <property type="match status" value="1"/>
</dbReference>